<evidence type="ECO:0000313" key="2">
    <source>
        <dbReference type="EMBL" id="MBS8266505.1"/>
    </source>
</evidence>
<dbReference type="CDD" id="cd04301">
    <property type="entry name" value="NAT_SF"/>
    <property type="match status" value="1"/>
</dbReference>
<dbReference type="Pfam" id="PF18014">
    <property type="entry name" value="Acetyltransf_18"/>
    <property type="match status" value="1"/>
</dbReference>
<dbReference type="Proteomes" id="UP000761411">
    <property type="component" value="Unassembled WGS sequence"/>
</dbReference>
<organism evidence="2 3">
    <name type="scientific">Mesobacillus boroniphilus</name>
    <dbReference type="NCBI Taxonomy" id="308892"/>
    <lineage>
        <taxon>Bacteria</taxon>
        <taxon>Bacillati</taxon>
        <taxon>Bacillota</taxon>
        <taxon>Bacilli</taxon>
        <taxon>Bacillales</taxon>
        <taxon>Bacillaceae</taxon>
        <taxon>Mesobacillus</taxon>
    </lineage>
</organism>
<accession>A0A944CP05</accession>
<evidence type="ECO:0000259" key="1">
    <source>
        <dbReference type="PROSITE" id="PS51186"/>
    </source>
</evidence>
<sequence length="288" mass="31861">MKKYNEGLELVELNPSDTWGLVMLSASVGWDYDEEEIGTLFSSSSKVFGHKNFEGKLVSSAAIIPYDKKLASIGVVIVDNDYRGLGLGKEVTQKCIDSARDRSIMLIATAEGKPLYEKLGFTVVDSVHKYLCGEYNPPYLEPLSGITVEAFNKEHLEDMIKLDGPAFGDMRTSFLRNRIQQASQSIVVKDQDSKIIGYGLSILGPVNLILGPVVAPDYRIAQIIIDRLACHHQGKLRVDVPSGHEKLMTFLEQSGFIKVNNPPVMAIHTDKMPTRNHTLFTIASQAYG</sequence>
<gene>
    <name evidence="2" type="ORF">DYI25_18955</name>
</gene>
<dbReference type="PANTHER" id="PTHR47237:SF2">
    <property type="entry name" value="BLL4206 PROTEIN"/>
    <property type="match status" value="1"/>
</dbReference>
<feature type="domain" description="N-acetyltransferase" evidence="1">
    <location>
        <begin position="8"/>
        <end position="142"/>
    </location>
</feature>
<dbReference type="GO" id="GO:0016747">
    <property type="term" value="F:acyltransferase activity, transferring groups other than amino-acyl groups"/>
    <property type="evidence" value="ECO:0007669"/>
    <property type="project" value="InterPro"/>
</dbReference>
<comment type="caution">
    <text evidence="2">The sequence shown here is derived from an EMBL/GenBank/DDBJ whole genome shotgun (WGS) entry which is preliminary data.</text>
</comment>
<protein>
    <submittedName>
        <fullName evidence="2">N-acetyltransferase</fullName>
    </submittedName>
</protein>
<dbReference type="InterPro" id="IPR016181">
    <property type="entry name" value="Acyl_CoA_acyltransferase"/>
</dbReference>
<proteinExistence type="predicted"/>
<reference evidence="2 3" key="1">
    <citation type="journal article" date="2021" name="Microorganisms">
        <title>Bacterial Dimethylsulfoniopropionate Biosynthesis in the East China Sea.</title>
        <authorList>
            <person name="Liu J."/>
            <person name="Zhang Y."/>
            <person name="Liu J."/>
            <person name="Zhong H."/>
            <person name="Williams B.T."/>
            <person name="Zheng Y."/>
            <person name="Curson A.R.J."/>
            <person name="Sun C."/>
            <person name="Sun H."/>
            <person name="Song D."/>
            <person name="Wagner Mackenzie B."/>
            <person name="Bermejo Martinez A."/>
            <person name="Todd J.D."/>
            <person name="Zhang X.H."/>
        </authorList>
    </citation>
    <scope>NUCLEOTIDE SEQUENCE [LARGE SCALE GENOMIC DNA]</scope>
    <source>
        <strain evidence="2 3">ESS08</strain>
    </source>
</reference>
<dbReference type="EMBL" id="QTKX01000003">
    <property type="protein sequence ID" value="MBS8266505.1"/>
    <property type="molecule type" value="Genomic_DNA"/>
</dbReference>
<dbReference type="SUPFAM" id="SSF55729">
    <property type="entry name" value="Acyl-CoA N-acyltransferases (Nat)"/>
    <property type="match status" value="1"/>
</dbReference>
<dbReference type="InterPro" id="IPR052729">
    <property type="entry name" value="Acyl/Acetyltrans_Enzymes"/>
</dbReference>
<name>A0A944CP05_9BACI</name>
<dbReference type="InterPro" id="IPR041496">
    <property type="entry name" value="YitH/HolE_GNAT"/>
</dbReference>
<dbReference type="Gene3D" id="3.40.630.30">
    <property type="match status" value="1"/>
</dbReference>
<evidence type="ECO:0000313" key="3">
    <source>
        <dbReference type="Proteomes" id="UP000761411"/>
    </source>
</evidence>
<keyword evidence="3" id="KW-1185">Reference proteome</keyword>
<dbReference type="PANTHER" id="PTHR47237">
    <property type="entry name" value="SLL0310 PROTEIN"/>
    <property type="match status" value="1"/>
</dbReference>
<dbReference type="InterPro" id="IPR000182">
    <property type="entry name" value="GNAT_dom"/>
</dbReference>
<dbReference type="Gene3D" id="3.40.630.90">
    <property type="match status" value="1"/>
</dbReference>
<dbReference type="AlphaFoldDB" id="A0A944CP05"/>
<dbReference type="PROSITE" id="PS51186">
    <property type="entry name" value="GNAT"/>
    <property type="match status" value="2"/>
</dbReference>
<dbReference type="RefSeq" id="WP_213371864.1">
    <property type="nucleotide sequence ID" value="NZ_QTKX01000003.1"/>
</dbReference>
<feature type="domain" description="N-acetyltransferase" evidence="1">
    <location>
        <begin position="146"/>
        <end position="270"/>
    </location>
</feature>
<dbReference type="Pfam" id="PF00583">
    <property type="entry name" value="Acetyltransf_1"/>
    <property type="match status" value="1"/>
</dbReference>